<dbReference type="Pfam" id="PF01734">
    <property type="entry name" value="Patatin"/>
    <property type="match status" value="1"/>
</dbReference>
<keyword evidence="2 4" id="KW-0442">Lipid degradation</keyword>
<dbReference type="Gene3D" id="3.40.1090.10">
    <property type="entry name" value="Cytosolic phospholipase A2 catalytic domain"/>
    <property type="match status" value="1"/>
</dbReference>
<protein>
    <recommendedName>
        <fullName evidence="5">PNPLA domain-containing protein</fullName>
    </recommendedName>
</protein>
<dbReference type="EMBL" id="WNWQ01001041">
    <property type="protein sequence ID" value="KAE9962471.1"/>
    <property type="molecule type" value="Genomic_DNA"/>
</dbReference>
<dbReference type="PROSITE" id="PS51635">
    <property type="entry name" value="PNPLA"/>
    <property type="match status" value="1"/>
</dbReference>
<keyword evidence="3 4" id="KW-0443">Lipid metabolism</keyword>
<evidence type="ECO:0000256" key="3">
    <source>
        <dbReference type="ARBA" id="ARBA00023098"/>
    </source>
</evidence>
<dbReference type="InterPro" id="IPR002641">
    <property type="entry name" value="PNPLA_dom"/>
</dbReference>
<dbReference type="PROSITE" id="PS00028">
    <property type="entry name" value="ZINC_FINGER_C2H2_1"/>
    <property type="match status" value="1"/>
</dbReference>
<name>A0A8H3YLX5_VENIN</name>
<gene>
    <name evidence="6" type="ORF">BLS_000294</name>
</gene>
<reference evidence="6 7" key="1">
    <citation type="submission" date="2019-11" db="EMBL/GenBank/DDBJ databases">
        <title>Venturia inaequalis Genome Resource.</title>
        <authorList>
            <person name="Lichtner F.J."/>
        </authorList>
    </citation>
    <scope>NUCLEOTIDE SEQUENCE [LARGE SCALE GENOMIC DNA]</scope>
    <source>
        <strain evidence="6">Bline_iso_100314</strain>
    </source>
</reference>
<proteinExistence type="predicted"/>
<feature type="active site" description="Proton acceptor" evidence="4">
    <location>
        <position position="269"/>
    </location>
</feature>
<evidence type="ECO:0000313" key="7">
    <source>
        <dbReference type="Proteomes" id="UP000433883"/>
    </source>
</evidence>
<evidence type="ECO:0000256" key="1">
    <source>
        <dbReference type="ARBA" id="ARBA00022801"/>
    </source>
</evidence>
<dbReference type="PANTHER" id="PTHR24185">
    <property type="entry name" value="CALCIUM-INDEPENDENT PHOSPHOLIPASE A2-GAMMA"/>
    <property type="match status" value="1"/>
</dbReference>
<dbReference type="GO" id="GO:0019369">
    <property type="term" value="P:arachidonate metabolic process"/>
    <property type="evidence" value="ECO:0007669"/>
    <property type="project" value="TreeGrafter"/>
</dbReference>
<feature type="domain" description="PNPLA" evidence="5">
    <location>
        <begin position="6"/>
        <end position="282"/>
    </location>
</feature>
<evidence type="ECO:0000313" key="6">
    <source>
        <dbReference type="EMBL" id="KAE9962471.1"/>
    </source>
</evidence>
<feature type="short sequence motif" description="DGA/G" evidence="4">
    <location>
        <begin position="269"/>
        <end position="271"/>
    </location>
</feature>
<dbReference type="InterPro" id="IPR013087">
    <property type="entry name" value="Znf_C2H2_type"/>
</dbReference>
<dbReference type="InterPro" id="IPR016035">
    <property type="entry name" value="Acyl_Trfase/lysoPLipase"/>
</dbReference>
<dbReference type="Proteomes" id="UP000433883">
    <property type="component" value="Unassembled WGS sequence"/>
</dbReference>
<dbReference type="GO" id="GO:0016020">
    <property type="term" value="C:membrane"/>
    <property type="evidence" value="ECO:0007669"/>
    <property type="project" value="TreeGrafter"/>
</dbReference>
<dbReference type="PANTHER" id="PTHR24185:SF1">
    <property type="entry name" value="CALCIUM-INDEPENDENT PHOSPHOLIPASE A2-GAMMA"/>
    <property type="match status" value="1"/>
</dbReference>
<evidence type="ECO:0000256" key="4">
    <source>
        <dbReference type="PROSITE-ProRule" id="PRU01161"/>
    </source>
</evidence>
<dbReference type="SUPFAM" id="SSF52151">
    <property type="entry name" value="FabD/lysophospholipase-like"/>
    <property type="match status" value="1"/>
</dbReference>
<dbReference type="GO" id="GO:0047499">
    <property type="term" value="F:calcium-independent phospholipase A2 activity"/>
    <property type="evidence" value="ECO:0007669"/>
    <property type="project" value="TreeGrafter"/>
</dbReference>
<feature type="short sequence motif" description="GXSXG" evidence="4">
    <location>
        <begin position="91"/>
        <end position="95"/>
    </location>
</feature>
<dbReference type="AlphaFoldDB" id="A0A8H3YLX5"/>
<keyword evidence="1 4" id="KW-0378">Hydrolase</keyword>
<dbReference type="GO" id="GO:0046486">
    <property type="term" value="P:glycerolipid metabolic process"/>
    <property type="evidence" value="ECO:0007669"/>
    <property type="project" value="UniProtKB-ARBA"/>
</dbReference>
<accession>A0A8H3YLX5</accession>
<comment type="caution">
    <text evidence="6">The sequence shown here is derived from an EMBL/GenBank/DDBJ whole genome shotgun (WGS) entry which is preliminary data.</text>
</comment>
<evidence type="ECO:0000256" key="2">
    <source>
        <dbReference type="ARBA" id="ARBA00022963"/>
    </source>
</evidence>
<evidence type="ECO:0000259" key="5">
    <source>
        <dbReference type="PROSITE" id="PS51635"/>
    </source>
</evidence>
<feature type="short sequence motif" description="GXGXXG" evidence="4">
    <location>
        <begin position="10"/>
        <end position="15"/>
    </location>
</feature>
<feature type="active site" description="Nucleophile" evidence="4">
    <location>
        <position position="93"/>
    </location>
</feature>
<dbReference type="GO" id="GO:0016042">
    <property type="term" value="P:lipid catabolic process"/>
    <property type="evidence" value="ECO:0007669"/>
    <property type="project" value="UniProtKB-UniRule"/>
</dbReference>
<sequence>MSKAHPNSDGGGIRGYSSLIILRELMRYVRDVETRTLSDEVKKTHSSYDPDEYIPCIRNCHDGDADTAESNRECGECCRYVPAHYFDYIGGTSTGGLIAIMLGRLRMSVQDCMEEYERLSGDIFGHPRLASIRGPIPYWRDKYDGEKIQRAVEDVIKRRMSPEERKAGAGSFNSPRGQCRTLVFAYASKISNDVSEYSSNGKDRQAVDSEDAAPYIFRSYDHLASNPPAISDRNPGYAHNVAIWEAARATTAAPLYFEPIKIGNRKFGDGGFGSNNPAEEMLMEVQSMHGQDPDCMSVLLSIGTGDIPPIIRIAKEDSWLKKYGTYLNAAKRLASDAQLVHQRLEFQKKHNRLPYYRFSVPSRSGLDKIKLDEWKGPKWWRPSRKRTLDKIREATEAYCGRDEVRDQLMEVAEKLVKHRSTRKTHDLWPLVSRGEQYRCTFEKCMMCQRVMPRRNDLKYHLMARHSVKEDEMEEWLEKGLYPPKPRPNRTGVTNGV</sequence>
<organism evidence="6 7">
    <name type="scientific">Venturia inaequalis</name>
    <name type="common">Apple scab fungus</name>
    <dbReference type="NCBI Taxonomy" id="5025"/>
    <lineage>
        <taxon>Eukaryota</taxon>
        <taxon>Fungi</taxon>
        <taxon>Dikarya</taxon>
        <taxon>Ascomycota</taxon>
        <taxon>Pezizomycotina</taxon>
        <taxon>Dothideomycetes</taxon>
        <taxon>Pleosporomycetidae</taxon>
        <taxon>Venturiales</taxon>
        <taxon>Venturiaceae</taxon>
        <taxon>Venturia</taxon>
    </lineage>
</organism>